<dbReference type="AlphaFoldDB" id="A0A1H3K0W9"/>
<dbReference type="InterPro" id="IPR029044">
    <property type="entry name" value="Nucleotide-diphossugar_trans"/>
</dbReference>
<dbReference type="PANTHER" id="PTHR22916:SF3">
    <property type="entry name" value="UDP-GLCNAC:BETAGAL BETA-1,3-N-ACETYLGLUCOSAMINYLTRANSFERASE-LIKE PROTEIN 1"/>
    <property type="match status" value="1"/>
</dbReference>
<proteinExistence type="predicted"/>
<dbReference type="Proteomes" id="UP000198625">
    <property type="component" value="Unassembled WGS sequence"/>
</dbReference>
<organism evidence="2 3">
    <name type="scientific">Proteiniborus ethanoligenes</name>
    <dbReference type="NCBI Taxonomy" id="415015"/>
    <lineage>
        <taxon>Bacteria</taxon>
        <taxon>Bacillati</taxon>
        <taxon>Bacillota</taxon>
        <taxon>Clostridia</taxon>
        <taxon>Eubacteriales</taxon>
        <taxon>Proteiniborus</taxon>
    </lineage>
</organism>
<reference evidence="2 3" key="1">
    <citation type="submission" date="2016-10" db="EMBL/GenBank/DDBJ databases">
        <authorList>
            <person name="de Groot N.N."/>
        </authorList>
    </citation>
    <scope>NUCLEOTIDE SEQUENCE [LARGE SCALE GENOMIC DNA]</scope>
    <source>
        <strain evidence="2 3">DSM 21650</strain>
    </source>
</reference>
<evidence type="ECO:0000259" key="1">
    <source>
        <dbReference type="Pfam" id="PF00535"/>
    </source>
</evidence>
<accession>A0A1H3K0W9</accession>
<dbReference type="InterPro" id="IPR001173">
    <property type="entry name" value="Glyco_trans_2-like"/>
</dbReference>
<dbReference type="SUPFAM" id="SSF53448">
    <property type="entry name" value="Nucleotide-diphospho-sugar transferases"/>
    <property type="match status" value="1"/>
</dbReference>
<dbReference type="RefSeq" id="WP_176967801.1">
    <property type="nucleotide sequence ID" value="NZ_FNQE01000001.1"/>
</dbReference>
<keyword evidence="3" id="KW-1185">Reference proteome</keyword>
<name>A0A1H3K0W9_9FIRM</name>
<dbReference type="GO" id="GO:0016758">
    <property type="term" value="F:hexosyltransferase activity"/>
    <property type="evidence" value="ECO:0007669"/>
    <property type="project" value="UniProtKB-ARBA"/>
</dbReference>
<protein>
    <submittedName>
        <fullName evidence="2">Glycosyl transferase family 2</fullName>
    </submittedName>
</protein>
<dbReference type="Gene3D" id="3.90.550.10">
    <property type="entry name" value="Spore Coat Polysaccharide Biosynthesis Protein SpsA, Chain A"/>
    <property type="match status" value="1"/>
</dbReference>
<evidence type="ECO:0000313" key="2">
    <source>
        <dbReference type="EMBL" id="SDY45832.1"/>
    </source>
</evidence>
<dbReference type="EMBL" id="FNQE01000001">
    <property type="protein sequence ID" value="SDY45832.1"/>
    <property type="molecule type" value="Genomic_DNA"/>
</dbReference>
<dbReference type="STRING" id="415015.SAMN05660462_00094"/>
<dbReference type="PANTHER" id="PTHR22916">
    <property type="entry name" value="GLYCOSYLTRANSFERASE"/>
    <property type="match status" value="1"/>
</dbReference>
<keyword evidence="2" id="KW-0808">Transferase</keyword>
<dbReference type="CDD" id="cd00761">
    <property type="entry name" value="Glyco_tranf_GTA_type"/>
    <property type="match status" value="1"/>
</dbReference>
<gene>
    <name evidence="2" type="ORF">SAMN05660462_00094</name>
</gene>
<dbReference type="Pfam" id="PF00535">
    <property type="entry name" value="Glycos_transf_2"/>
    <property type="match status" value="1"/>
</dbReference>
<sequence length="271" mass="31330">MKIKKKTSFTKPVNKKIASKNVSIIIKKETKKDLEKTIKSTSSLSISIIASTNKPKYMNNIFKNYQRQDYNNKELIIILNNNIMDIKLWRKEAEQHENVKVFQVDEKKDLSDCINFGVSQSSADLIAKFDDDDYYGPNYLNEAIEAITSTKASVVGKSKYYAYFEDIKKTGLRKSGAENKYTNYIHGPTLVMKRSIIKKYKFKNMSHGADQHFLKDCLKNGIKIYSTSKKNFVYIRHLSLENHTWKIDNTKFMKGFTLLSSAKGYKSYADI</sequence>
<feature type="domain" description="Glycosyltransferase 2-like" evidence="1">
    <location>
        <begin position="48"/>
        <end position="172"/>
    </location>
</feature>
<evidence type="ECO:0000313" key="3">
    <source>
        <dbReference type="Proteomes" id="UP000198625"/>
    </source>
</evidence>